<feature type="transmembrane region" description="Helical" evidence="1">
    <location>
        <begin position="107"/>
        <end position="127"/>
    </location>
</feature>
<proteinExistence type="predicted"/>
<feature type="transmembrane region" description="Helical" evidence="1">
    <location>
        <begin position="81"/>
        <end position="100"/>
    </location>
</feature>
<dbReference type="OrthoDB" id="7069331at2"/>
<evidence type="ECO:0000256" key="1">
    <source>
        <dbReference type="SAM" id="Phobius"/>
    </source>
</evidence>
<keyword evidence="1" id="KW-0812">Transmembrane</keyword>
<keyword evidence="1" id="KW-1133">Transmembrane helix</keyword>
<organism evidence="2 3">
    <name type="scientific">Pantoea ananatis (strain AJ13355)</name>
    <dbReference type="NCBI Taxonomy" id="932677"/>
    <lineage>
        <taxon>Bacteria</taxon>
        <taxon>Pseudomonadati</taxon>
        <taxon>Pseudomonadota</taxon>
        <taxon>Gammaproteobacteria</taxon>
        <taxon>Enterobacterales</taxon>
        <taxon>Erwiniaceae</taxon>
        <taxon>Pantoea</taxon>
    </lineage>
</organism>
<reference evidence="3" key="1">
    <citation type="journal article" date="2012" name="Appl. Microbiol. Biotechnol.">
        <title>The complete genome sequence of Pantoea ananatis AJ13355, an organism with great biotechnological potential.</title>
        <authorList>
            <person name="Hara Y."/>
            <person name="Kadotani N."/>
            <person name="Izui H."/>
            <person name="Katashkina J.I."/>
            <person name="Kuvaeva T.M."/>
            <person name="Andreeva I.G."/>
            <person name="Golubeva L.I."/>
            <person name="Malko D.B."/>
            <person name="Makeev V.J."/>
            <person name="Mashko S.V."/>
            <person name="Kozlov Y.I."/>
        </authorList>
    </citation>
    <scope>NUCLEOTIDE SEQUENCE [LARGE SCALE GENOMIC DNA]</scope>
    <source>
        <strain evidence="3">AJ13355</strain>
    </source>
</reference>
<evidence type="ECO:0000313" key="3">
    <source>
        <dbReference type="Proteomes" id="UP000006690"/>
    </source>
</evidence>
<evidence type="ECO:0000313" key="2">
    <source>
        <dbReference type="EMBL" id="BAK12291.1"/>
    </source>
</evidence>
<sequence>MDKEPDVIASFPQLIRWFDDEAKRLSDKSKEVRMLSYLFRRLSLYFGSALCFFILCLVMTFTKSVTLVIVNNWLNSLPEALNWWAGLVLLVITGVFISIFRQSNRITAIILSSLILIALMVLFFVALTAEQPIIVGISLAGSVTIMALIANKTLGFTRRDERYQLFSRRAEFLATLYRSQQAMNSDYTQENLQELKQFNEDLWRTKQNDTLSDSFYLLKKLEDKLNKN</sequence>
<protein>
    <submittedName>
        <fullName evidence="2">Uncharacterized protein</fullName>
    </submittedName>
</protein>
<accession>A0A0H3KYM1</accession>
<feature type="transmembrane region" description="Helical" evidence="1">
    <location>
        <begin position="133"/>
        <end position="150"/>
    </location>
</feature>
<dbReference type="AlphaFoldDB" id="A0A0H3KYM1"/>
<dbReference type="KEGG" id="paj:PAJ_2211"/>
<dbReference type="eggNOG" id="ENOG5033BW8">
    <property type="taxonomic scope" value="Bacteria"/>
</dbReference>
<keyword evidence="1" id="KW-0472">Membrane</keyword>
<dbReference type="HOGENOM" id="CLU_1029955_0_0_6"/>
<name>A0A0H3KYM1_PANAA</name>
<dbReference type="RefSeq" id="WP_014594357.1">
    <property type="nucleotide sequence ID" value="NC_017531.2"/>
</dbReference>
<dbReference type="Proteomes" id="UP000006690">
    <property type="component" value="Chromosome"/>
</dbReference>
<dbReference type="EMBL" id="AP012032">
    <property type="protein sequence ID" value="BAK12291.1"/>
    <property type="molecule type" value="Genomic_DNA"/>
</dbReference>
<feature type="transmembrane region" description="Helical" evidence="1">
    <location>
        <begin position="42"/>
        <end position="61"/>
    </location>
</feature>
<gene>
    <name evidence="2" type="ordered locus">PAJ_2211</name>
</gene>